<dbReference type="EMBL" id="BSTJ01000013">
    <property type="protein sequence ID" value="GLY80104.1"/>
    <property type="molecule type" value="Genomic_DNA"/>
</dbReference>
<dbReference type="RefSeq" id="WP_285632576.1">
    <property type="nucleotide sequence ID" value="NZ_BSTJ01000013.1"/>
</dbReference>
<evidence type="ECO:0000256" key="2">
    <source>
        <dbReference type="SAM" id="Phobius"/>
    </source>
</evidence>
<accession>A0A9W6RQQ3</accession>
<keyword evidence="2" id="KW-1133">Transmembrane helix</keyword>
<sequence length="316" mass="34164">MTGNFERRFADGLARKLSALANALTRRGLFPRNTAARVFYVLAAVGVVVTALSALPGKKPDPNYVPTCNGVVMARTDQCSIMDFNGNGSGLFTYDEMVARHNDSVRTANRHAAITSMVAAPLTVIFGALSFVVATRERRRRRKGSPATAADNATPTPPPLEQDPFALLARERGWVLGPPSAQMPTGQAELGTPVGTVTGRLGEWPIAVQRYTRWTQITVSLPVRDLPKVRIAIDHASGQARYVHEAAFGEELMTPRVRDTARQANITEFSVVGRVLTLSRREVLTAPGVDTAVQALTALATALPSDVLRRRGQPVM</sequence>
<feature type="transmembrane region" description="Helical" evidence="2">
    <location>
        <begin position="35"/>
        <end position="55"/>
    </location>
</feature>
<keyword evidence="2" id="KW-0472">Membrane</keyword>
<organism evidence="3 4">
    <name type="scientific">Actinoallomurus iriomotensis</name>
    <dbReference type="NCBI Taxonomy" id="478107"/>
    <lineage>
        <taxon>Bacteria</taxon>
        <taxon>Bacillati</taxon>
        <taxon>Actinomycetota</taxon>
        <taxon>Actinomycetes</taxon>
        <taxon>Streptosporangiales</taxon>
        <taxon>Thermomonosporaceae</taxon>
        <taxon>Actinoallomurus</taxon>
    </lineage>
</organism>
<evidence type="ECO:0000313" key="4">
    <source>
        <dbReference type="Proteomes" id="UP001165135"/>
    </source>
</evidence>
<protein>
    <submittedName>
        <fullName evidence="3">Uncharacterized protein</fullName>
    </submittedName>
</protein>
<comment type="caution">
    <text evidence="3">The sequence shown here is derived from an EMBL/GenBank/DDBJ whole genome shotgun (WGS) entry which is preliminary data.</text>
</comment>
<evidence type="ECO:0000256" key="1">
    <source>
        <dbReference type="SAM" id="MobiDB-lite"/>
    </source>
</evidence>
<proteinExistence type="predicted"/>
<dbReference type="AlphaFoldDB" id="A0A9W6RQQ3"/>
<feature type="region of interest" description="Disordered" evidence="1">
    <location>
        <begin position="140"/>
        <end position="163"/>
    </location>
</feature>
<evidence type="ECO:0000313" key="3">
    <source>
        <dbReference type="EMBL" id="GLY80104.1"/>
    </source>
</evidence>
<keyword evidence="2" id="KW-0812">Transmembrane</keyword>
<dbReference type="Proteomes" id="UP001165135">
    <property type="component" value="Unassembled WGS sequence"/>
</dbReference>
<feature type="transmembrane region" description="Helical" evidence="2">
    <location>
        <begin position="112"/>
        <end position="134"/>
    </location>
</feature>
<name>A0A9W6RQQ3_9ACTN</name>
<reference evidence="3" key="1">
    <citation type="submission" date="2023-03" db="EMBL/GenBank/DDBJ databases">
        <title>Actinoallomurus iriomotensis NBRC 103681.</title>
        <authorList>
            <person name="Ichikawa N."/>
            <person name="Sato H."/>
            <person name="Tonouchi N."/>
        </authorList>
    </citation>
    <scope>NUCLEOTIDE SEQUENCE</scope>
    <source>
        <strain evidence="3">NBRC 103681</strain>
    </source>
</reference>
<gene>
    <name evidence="3" type="ORF">Airi01_083710</name>
</gene>